<feature type="transmembrane region" description="Helical" evidence="10">
    <location>
        <begin position="175"/>
        <end position="194"/>
    </location>
</feature>
<dbReference type="Pfam" id="PF01656">
    <property type="entry name" value="CbiA"/>
    <property type="match status" value="1"/>
</dbReference>
<dbReference type="Gene3D" id="3.40.50.300">
    <property type="entry name" value="P-loop containing nucleotide triphosphate hydrolases"/>
    <property type="match status" value="1"/>
</dbReference>
<sequence length="478" mass="50724">MELPQYLLALRRHWILILVLAVLWGALGYGYGKISPPTYTAGSSVFVSASSGENTSELVQGSNFTQNLMQSYAQLATMPVVLDPVIQKLGLDDTATSLAKRIDVDTPLNTVLINIKASAGDASASADLANAVADELTVQVQGLAPKQASGQPAIDMKPVAKAAPPQFPSAPNTKLLAASGLGAGLLLGILYALLRSLIDTRVRTDQDLQRLTPYPTLGQVPRRDKKGTGVVMRTAPHDTVSEAYRRLAANLEFLSPDNPVRSVAVTSALPAEGKSTLTLNLAVALAETRKRVLVIDADLRRPTVATVCGIDGQFGLTTVLSGNARLDEAIVQWGPIHVMPAGRTAPNPAELLSSMAMAEILAASAGNFDFVLVDSAPLLPVSDTLALVRHVDGTLLVTRAGSTKVRHLRTALNALEGVKATICGIVLNRVRVGVRAEHYSYNDTSAAKGRRVKPVGNPRRMQLPEAPERDVHDSAAHH</sequence>
<evidence type="ECO:0000259" key="11">
    <source>
        <dbReference type="Pfam" id="PF01656"/>
    </source>
</evidence>
<proteinExistence type="inferred from homology"/>
<dbReference type="InterPro" id="IPR003856">
    <property type="entry name" value="LPS_length_determ_N"/>
</dbReference>
<keyword evidence="5" id="KW-0547">Nucleotide-binding</keyword>
<evidence type="ECO:0000259" key="12">
    <source>
        <dbReference type="Pfam" id="PF02706"/>
    </source>
</evidence>
<dbReference type="GO" id="GO:0004713">
    <property type="term" value="F:protein tyrosine kinase activity"/>
    <property type="evidence" value="ECO:0007669"/>
    <property type="project" value="UniProtKB-KW"/>
</dbReference>
<keyword evidence="4 10" id="KW-0812">Transmembrane</keyword>
<dbReference type="AlphaFoldDB" id="A0A365YAB1"/>
<dbReference type="GO" id="GO:0005524">
    <property type="term" value="F:ATP binding"/>
    <property type="evidence" value="ECO:0007669"/>
    <property type="project" value="UniProtKB-KW"/>
</dbReference>
<gene>
    <name evidence="13" type="ORF">C1H84_14565</name>
</gene>
<accession>A0A365YAB1</accession>
<feature type="transmembrane region" description="Helical" evidence="10">
    <location>
        <begin position="12"/>
        <end position="31"/>
    </location>
</feature>
<comment type="similarity">
    <text evidence="2">Belongs to the CpsC/CapA family.</text>
</comment>
<feature type="compositionally biased region" description="Basic and acidic residues" evidence="9">
    <location>
        <begin position="466"/>
        <end position="478"/>
    </location>
</feature>
<evidence type="ECO:0000256" key="8">
    <source>
        <dbReference type="ARBA" id="ARBA00023136"/>
    </source>
</evidence>
<evidence type="ECO:0008006" key="15">
    <source>
        <dbReference type="Google" id="ProtNLM"/>
    </source>
</evidence>
<evidence type="ECO:0000256" key="6">
    <source>
        <dbReference type="ARBA" id="ARBA00022840"/>
    </source>
</evidence>
<keyword evidence="8 10" id="KW-0472">Membrane</keyword>
<dbReference type="CDD" id="cd05387">
    <property type="entry name" value="BY-kinase"/>
    <property type="match status" value="1"/>
</dbReference>
<evidence type="ECO:0000256" key="5">
    <source>
        <dbReference type="ARBA" id="ARBA00022741"/>
    </source>
</evidence>
<protein>
    <recommendedName>
        <fullName evidence="15">Polysaccharide biosynthesis tyrosine autokinase</fullName>
    </recommendedName>
</protein>
<dbReference type="Proteomes" id="UP000252167">
    <property type="component" value="Unassembled WGS sequence"/>
</dbReference>
<evidence type="ECO:0000313" key="13">
    <source>
        <dbReference type="EMBL" id="RBL99634.1"/>
    </source>
</evidence>
<dbReference type="GO" id="GO:0005886">
    <property type="term" value="C:plasma membrane"/>
    <property type="evidence" value="ECO:0007669"/>
    <property type="project" value="UniProtKB-SubCell"/>
</dbReference>
<keyword evidence="6" id="KW-0067">ATP-binding</keyword>
<organism evidence="13 14">
    <name type="scientific">Glutamicibacter soli</name>
    <dbReference type="NCBI Taxonomy" id="453836"/>
    <lineage>
        <taxon>Bacteria</taxon>
        <taxon>Bacillati</taxon>
        <taxon>Actinomycetota</taxon>
        <taxon>Actinomycetes</taxon>
        <taxon>Micrococcales</taxon>
        <taxon>Micrococcaceae</taxon>
        <taxon>Glutamicibacter</taxon>
    </lineage>
</organism>
<name>A0A365YAB1_9MICC</name>
<evidence type="ECO:0000256" key="9">
    <source>
        <dbReference type="SAM" id="MobiDB-lite"/>
    </source>
</evidence>
<dbReference type="InterPro" id="IPR005702">
    <property type="entry name" value="Wzc-like_C"/>
</dbReference>
<comment type="caution">
    <text evidence="13">The sequence shown here is derived from an EMBL/GenBank/DDBJ whole genome shotgun (WGS) entry which is preliminary data.</text>
</comment>
<evidence type="ECO:0000256" key="3">
    <source>
        <dbReference type="ARBA" id="ARBA00022475"/>
    </source>
</evidence>
<feature type="domain" description="Polysaccharide chain length determinant N-terminal" evidence="12">
    <location>
        <begin position="3"/>
        <end position="89"/>
    </location>
</feature>
<dbReference type="PANTHER" id="PTHR32309">
    <property type="entry name" value="TYROSINE-PROTEIN KINASE"/>
    <property type="match status" value="1"/>
</dbReference>
<evidence type="ECO:0000313" key="14">
    <source>
        <dbReference type="Proteomes" id="UP000252167"/>
    </source>
</evidence>
<dbReference type="SUPFAM" id="SSF52540">
    <property type="entry name" value="P-loop containing nucleoside triphosphate hydrolases"/>
    <property type="match status" value="1"/>
</dbReference>
<dbReference type="InterPro" id="IPR002586">
    <property type="entry name" value="CobQ/CobB/MinD/ParA_Nub-bd_dom"/>
</dbReference>
<feature type="domain" description="CobQ/CobB/MinD/ParA nucleotide binding" evidence="11">
    <location>
        <begin position="272"/>
        <end position="469"/>
    </location>
</feature>
<keyword evidence="7 10" id="KW-1133">Transmembrane helix</keyword>
<evidence type="ECO:0000256" key="1">
    <source>
        <dbReference type="ARBA" id="ARBA00004651"/>
    </source>
</evidence>
<dbReference type="PANTHER" id="PTHR32309:SF31">
    <property type="entry name" value="CAPSULAR EXOPOLYSACCHARIDE FAMILY"/>
    <property type="match status" value="1"/>
</dbReference>
<keyword evidence="3" id="KW-1003">Cell membrane</keyword>
<comment type="subcellular location">
    <subcellularLocation>
        <location evidence="1">Cell membrane</location>
        <topology evidence="1">Multi-pass membrane protein</topology>
    </subcellularLocation>
</comment>
<evidence type="ECO:0000256" key="7">
    <source>
        <dbReference type="ARBA" id="ARBA00022989"/>
    </source>
</evidence>
<evidence type="ECO:0000256" key="4">
    <source>
        <dbReference type="ARBA" id="ARBA00022692"/>
    </source>
</evidence>
<keyword evidence="14" id="KW-1185">Reference proteome</keyword>
<dbReference type="InterPro" id="IPR050445">
    <property type="entry name" value="Bact_polysacc_biosynth/exp"/>
</dbReference>
<dbReference type="EMBL" id="POAF01000007">
    <property type="protein sequence ID" value="RBL99634.1"/>
    <property type="molecule type" value="Genomic_DNA"/>
</dbReference>
<dbReference type="Pfam" id="PF02706">
    <property type="entry name" value="Wzz"/>
    <property type="match status" value="1"/>
</dbReference>
<dbReference type="NCBIfam" id="TIGR01007">
    <property type="entry name" value="eps_fam"/>
    <property type="match status" value="1"/>
</dbReference>
<evidence type="ECO:0000256" key="2">
    <source>
        <dbReference type="ARBA" id="ARBA00006683"/>
    </source>
</evidence>
<reference evidence="13 14" key="1">
    <citation type="submission" date="2018-01" db="EMBL/GenBank/DDBJ databases">
        <title>Glutamicibacter soli strain NHPC-3 Whole genome sequence and assembly.</title>
        <authorList>
            <person name="Choudhury P."/>
            <person name="Gupta D."/>
            <person name="Sengupta K."/>
            <person name="Jawed A."/>
            <person name="Sultana N."/>
            <person name="Saha P."/>
        </authorList>
    </citation>
    <scope>NUCLEOTIDE SEQUENCE [LARGE SCALE GENOMIC DNA]</scope>
    <source>
        <strain evidence="13 14">NHPC-3</strain>
    </source>
</reference>
<evidence type="ECO:0000256" key="10">
    <source>
        <dbReference type="SAM" id="Phobius"/>
    </source>
</evidence>
<feature type="region of interest" description="Disordered" evidence="9">
    <location>
        <begin position="445"/>
        <end position="478"/>
    </location>
</feature>
<dbReference type="RefSeq" id="WP_113607791.1">
    <property type="nucleotide sequence ID" value="NZ_POAF01000007.1"/>
</dbReference>
<dbReference type="InterPro" id="IPR027417">
    <property type="entry name" value="P-loop_NTPase"/>
</dbReference>